<proteinExistence type="predicted"/>
<reference evidence="1 2" key="2">
    <citation type="submission" date="2019-02" db="EMBL/GenBank/DDBJ databases">
        <title>'Lichenibacterium ramalinii' gen. nov. sp. nov., 'Lichenibacterium minor' gen. nov. sp. nov.</title>
        <authorList>
            <person name="Pankratov T."/>
        </authorList>
    </citation>
    <scope>NUCLEOTIDE SEQUENCE [LARGE SCALE GENOMIC DNA]</scope>
    <source>
        <strain evidence="1 2">RmlP026</strain>
    </source>
</reference>
<dbReference type="EMBL" id="QYBB01000057">
    <property type="protein sequence ID" value="RYC29331.1"/>
    <property type="molecule type" value="Genomic_DNA"/>
</dbReference>
<protein>
    <submittedName>
        <fullName evidence="1">Uncharacterized protein</fullName>
    </submittedName>
</protein>
<comment type="caution">
    <text evidence="1">The sequence shown here is derived from an EMBL/GenBank/DDBJ whole genome shotgun (WGS) entry which is preliminary data.</text>
</comment>
<dbReference type="RefSeq" id="WP_129229600.1">
    <property type="nucleotide sequence ID" value="NZ_QYBB01000057.1"/>
</dbReference>
<dbReference type="AlphaFoldDB" id="A0A4Q2U350"/>
<name>A0A4Q2U350_9HYPH</name>
<keyword evidence="2" id="KW-1185">Reference proteome</keyword>
<dbReference type="Proteomes" id="UP000290759">
    <property type="component" value="Unassembled WGS sequence"/>
</dbReference>
<evidence type="ECO:0000313" key="2">
    <source>
        <dbReference type="Proteomes" id="UP000290759"/>
    </source>
</evidence>
<dbReference type="OrthoDB" id="7270696at2"/>
<reference evidence="1 2" key="1">
    <citation type="submission" date="2018-12" db="EMBL/GenBank/DDBJ databases">
        <authorList>
            <person name="Grouzdev D.S."/>
            <person name="Krutkina M.S."/>
        </authorList>
    </citation>
    <scope>NUCLEOTIDE SEQUENCE [LARGE SCALE GENOMIC DNA]</scope>
    <source>
        <strain evidence="1 2">RmlP026</strain>
    </source>
</reference>
<sequence>MSDDTFKPTQKMAANAKKGLELRAKFHRGGTEVGVHRAEQIAKQAELGQEDVKSMHSYFARHAVDKEGKAHEWGSDEDPSAGYIAWLLWGGEEGKAWADRHASKLAR</sequence>
<organism evidence="1 2">
    <name type="scientific">Lichenibacterium minor</name>
    <dbReference type="NCBI Taxonomy" id="2316528"/>
    <lineage>
        <taxon>Bacteria</taxon>
        <taxon>Pseudomonadati</taxon>
        <taxon>Pseudomonadota</taxon>
        <taxon>Alphaproteobacteria</taxon>
        <taxon>Hyphomicrobiales</taxon>
        <taxon>Lichenihabitantaceae</taxon>
        <taxon>Lichenibacterium</taxon>
    </lineage>
</organism>
<gene>
    <name evidence="1" type="ORF">D3273_24565</name>
</gene>
<evidence type="ECO:0000313" key="1">
    <source>
        <dbReference type="EMBL" id="RYC29331.1"/>
    </source>
</evidence>
<accession>A0A4Q2U350</accession>